<sequence length="147" mass="16358">MNDHELDVLLSSADRQFQLEFLRRADYRRGGLNAVVGQSAPPNAEPLESLVGLIGQVLDDLAYMSGRTESAITRMSSEVLAELQQELEERMVSREHALGLVDAAGDILVTLGVRDADTMLVHDGLRRIRTVVEHLFKEAEDRTSWVS</sequence>
<evidence type="ECO:0000313" key="2">
    <source>
        <dbReference type="Proteomes" id="UP000649573"/>
    </source>
</evidence>
<keyword evidence="2" id="KW-1185">Reference proteome</keyword>
<evidence type="ECO:0008006" key="3">
    <source>
        <dbReference type="Google" id="ProtNLM"/>
    </source>
</evidence>
<proteinExistence type="predicted"/>
<gene>
    <name evidence="1" type="ORF">GCM10010178_35630</name>
</gene>
<name>A0ABQ2UJ26_9PSEU</name>
<dbReference type="RefSeq" id="WP_189254798.1">
    <property type="nucleotide sequence ID" value="NZ_BMRE01000013.1"/>
</dbReference>
<protein>
    <recommendedName>
        <fullName evidence="3">RsbT co-antagonist protein rsbRD N-terminal domain-containing protein</fullName>
    </recommendedName>
</protein>
<evidence type="ECO:0000313" key="1">
    <source>
        <dbReference type="EMBL" id="GGU40110.1"/>
    </source>
</evidence>
<reference evidence="2" key="1">
    <citation type="journal article" date="2019" name="Int. J. Syst. Evol. Microbiol.">
        <title>The Global Catalogue of Microorganisms (GCM) 10K type strain sequencing project: providing services to taxonomists for standard genome sequencing and annotation.</title>
        <authorList>
            <consortium name="The Broad Institute Genomics Platform"/>
            <consortium name="The Broad Institute Genome Sequencing Center for Infectious Disease"/>
            <person name="Wu L."/>
            <person name="Ma J."/>
        </authorList>
    </citation>
    <scope>NUCLEOTIDE SEQUENCE [LARGE SCALE GENOMIC DNA]</scope>
    <source>
        <strain evidence="2">JCM 3296</strain>
    </source>
</reference>
<comment type="caution">
    <text evidence="1">The sequence shown here is derived from an EMBL/GenBank/DDBJ whole genome shotgun (WGS) entry which is preliminary data.</text>
</comment>
<dbReference type="EMBL" id="BMRE01000013">
    <property type="protein sequence ID" value="GGU40110.1"/>
    <property type="molecule type" value="Genomic_DNA"/>
</dbReference>
<dbReference type="Proteomes" id="UP000649573">
    <property type="component" value="Unassembled WGS sequence"/>
</dbReference>
<organism evidence="1 2">
    <name type="scientific">Lentzea flava</name>
    <dbReference type="NCBI Taxonomy" id="103732"/>
    <lineage>
        <taxon>Bacteria</taxon>
        <taxon>Bacillati</taxon>
        <taxon>Actinomycetota</taxon>
        <taxon>Actinomycetes</taxon>
        <taxon>Pseudonocardiales</taxon>
        <taxon>Pseudonocardiaceae</taxon>
        <taxon>Lentzea</taxon>
    </lineage>
</organism>
<accession>A0ABQ2UJ26</accession>